<protein>
    <submittedName>
        <fullName evidence="1">Uncharacterized protein</fullName>
    </submittedName>
</protein>
<comment type="caution">
    <text evidence="1">The sequence shown here is derived from an EMBL/GenBank/DDBJ whole genome shotgun (WGS) entry which is preliminary data.</text>
</comment>
<organism evidence="1 2">
    <name type="scientific">Caerostris extrusa</name>
    <name type="common">Bark spider</name>
    <name type="synonym">Caerostris bankana</name>
    <dbReference type="NCBI Taxonomy" id="172846"/>
    <lineage>
        <taxon>Eukaryota</taxon>
        <taxon>Metazoa</taxon>
        <taxon>Ecdysozoa</taxon>
        <taxon>Arthropoda</taxon>
        <taxon>Chelicerata</taxon>
        <taxon>Arachnida</taxon>
        <taxon>Araneae</taxon>
        <taxon>Araneomorphae</taxon>
        <taxon>Entelegynae</taxon>
        <taxon>Araneoidea</taxon>
        <taxon>Araneidae</taxon>
        <taxon>Caerostris</taxon>
    </lineage>
</organism>
<gene>
    <name evidence="1" type="ORF">CEXT_577031</name>
</gene>
<evidence type="ECO:0000313" key="2">
    <source>
        <dbReference type="Proteomes" id="UP001054945"/>
    </source>
</evidence>
<reference evidence="1 2" key="1">
    <citation type="submission" date="2021-06" db="EMBL/GenBank/DDBJ databases">
        <title>Caerostris extrusa draft genome.</title>
        <authorList>
            <person name="Kono N."/>
            <person name="Arakawa K."/>
        </authorList>
    </citation>
    <scope>NUCLEOTIDE SEQUENCE [LARGE SCALE GENOMIC DNA]</scope>
</reference>
<evidence type="ECO:0000313" key="1">
    <source>
        <dbReference type="EMBL" id="GIY51715.1"/>
    </source>
</evidence>
<dbReference type="EMBL" id="BPLR01012147">
    <property type="protein sequence ID" value="GIY51715.1"/>
    <property type="molecule type" value="Genomic_DNA"/>
</dbReference>
<dbReference type="AlphaFoldDB" id="A0AAV4U1T5"/>
<accession>A0AAV4U1T5</accession>
<dbReference type="Proteomes" id="UP001054945">
    <property type="component" value="Unassembled WGS sequence"/>
</dbReference>
<name>A0AAV4U1T5_CAEEX</name>
<proteinExistence type="predicted"/>
<sequence length="104" mass="12441">MSYLIRASCVQNTSTRKASRTAMSTLTFQMRNYNRQLNSPLLYRSLIGKYQPDNDSNRCLKSDQDCYFNPRYKGKNPDLRCLDDYQRKKLLELLDKRQELFEEK</sequence>
<keyword evidence="2" id="KW-1185">Reference proteome</keyword>